<feature type="non-terminal residue" evidence="7">
    <location>
        <position position="1"/>
    </location>
</feature>
<evidence type="ECO:0000256" key="3">
    <source>
        <dbReference type="ARBA" id="ARBA00022692"/>
    </source>
</evidence>
<comment type="similarity">
    <text evidence="2">Belongs to the FIS1 family.</text>
</comment>
<evidence type="ECO:0000256" key="2">
    <source>
        <dbReference type="ARBA" id="ARBA00008937"/>
    </source>
</evidence>
<sequence length="310" mass="35142">GCEREVTEAGKGSSDELKNECIMRLSWALVHSRRPEDVQRGIAMLEDLRMFDITFVPTQEFCVIKLPRLVRLALIYCKGTQYLDIVVSSMLEYLAIRESQCNLNLNQFINCKKLTQLELVVDSPIPADERSTYQKLIFSQPTLKELSFCSFVLELLSAVTVTKGLPFTLNSLSYLRMSVNVGQIHQISYTLELLNSFPNLMKLDILVRNGTCYPTGCDRADAIMKSLDRPTCLDRPLDKLTHIIMYNFGGSQVELFFVRLLLAHSPSLVKLIISQWEPLVESEKINITTELMCFPHASPEAHLSIVCGRS</sequence>
<evidence type="ECO:0000256" key="6">
    <source>
        <dbReference type="ARBA" id="ARBA00023128"/>
    </source>
</evidence>
<dbReference type="InterPro" id="IPR028058">
    <property type="entry name" value="Fis1_TPR_N"/>
</dbReference>
<evidence type="ECO:0000256" key="4">
    <source>
        <dbReference type="ARBA" id="ARBA00022787"/>
    </source>
</evidence>
<evidence type="ECO:0000313" key="7">
    <source>
        <dbReference type="EMBL" id="WMV20559.1"/>
    </source>
</evidence>
<proteinExistence type="inferred from homology"/>
<keyword evidence="5" id="KW-1133">Transmembrane helix</keyword>
<evidence type="ECO:0008006" key="9">
    <source>
        <dbReference type="Google" id="ProtNLM"/>
    </source>
</evidence>
<dbReference type="InterPro" id="IPR011990">
    <property type="entry name" value="TPR-like_helical_dom_sf"/>
</dbReference>
<gene>
    <name evidence="7" type="ORF">MTR67_013944</name>
</gene>
<dbReference type="GO" id="GO:0000422">
    <property type="term" value="P:autophagy of mitochondrion"/>
    <property type="evidence" value="ECO:0007669"/>
    <property type="project" value="TreeGrafter"/>
</dbReference>
<evidence type="ECO:0000313" key="8">
    <source>
        <dbReference type="Proteomes" id="UP001234989"/>
    </source>
</evidence>
<dbReference type="Proteomes" id="UP001234989">
    <property type="component" value="Chromosome 3"/>
</dbReference>
<dbReference type="EMBL" id="CP133614">
    <property type="protein sequence ID" value="WMV20559.1"/>
    <property type="molecule type" value="Genomic_DNA"/>
</dbReference>
<dbReference type="SUPFAM" id="SSF52047">
    <property type="entry name" value="RNI-like"/>
    <property type="match status" value="1"/>
</dbReference>
<evidence type="ECO:0000256" key="5">
    <source>
        <dbReference type="ARBA" id="ARBA00022989"/>
    </source>
</evidence>
<dbReference type="GO" id="GO:0005741">
    <property type="term" value="C:mitochondrial outer membrane"/>
    <property type="evidence" value="ECO:0007669"/>
    <property type="project" value="UniProtKB-SubCell"/>
</dbReference>
<keyword evidence="8" id="KW-1185">Reference proteome</keyword>
<organism evidence="7 8">
    <name type="scientific">Solanum verrucosum</name>
    <dbReference type="NCBI Taxonomy" id="315347"/>
    <lineage>
        <taxon>Eukaryota</taxon>
        <taxon>Viridiplantae</taxon>
        <taxon>Streptophyta</taxon>
        <taxon>Embryophyta</taxon>
        <taxon>Tracheophyta</taxon>
        <taxon>Spermatophyta</taxon>
        <taxon>Magnoliopsida</taxon>
        <taxon>eudicotyledons</taxon>
        <taxon>Gunneridae</taxon>
        <taxon>Pentapetalae</taxon>
        <taxon>asterids</taxon>
        <taxon>lamiids</taxon>
        <taxon>Solanales</taxon>
        <taxon>Solanaceae</taxon>
        <taxon>Solanoideae</taxon>
        <taxon>Solaneae</taxon>
        <taxon>Solanum</taxon>
    </lineage>
</organism>
<protein>
    <recommendedName>
        <fullName evidence="9">FBD domain-containing protein</fullName>
    </recommendedName>
</protein>
<dbReference type="AlphaFoldDB" id="A0AAF0TIV6"/>
<dbReference type="PANTHER" id="PTHR13247">
    <property type="entry name" value="TETRATRICOPEPTIDE REPEAT PROTEIN 11 TPR REPEAT PROTEIN 11"/>
    <property type="match status" value="1"/>
</dbReference>
<dbReference type="InterPro" id="IPR016543">
    <property type="entry name" value="Fis1"/>
</dbReference>
<reference evidence="7" key="1">
    <citation type="submission" date="2023-08" db="EMBL/GenBank/DDBJ databases">
        <title>A de novo genome assembly of Solanum verrucosum Schlechtendal, a Mexican diploid species geographically isolated from the other diploid A-genome species in potato relatives.</title>
        <authorList>
            <person name="Hosaka K."/>
        </authorList>
    </citation>
    <scope>NUCLEOTIDE SEQUENCE</scope>
    <source>
        <tissue evidence="7">Young leaves</tissue>
    </source>
</reference>
<dbReference type="PANTHER" id="PTHR13247:SF0">
    <property type="entry name" value="MITOCHONDRIAL FISSION 1 PROTEIN"/>
    <property type="match status" value="1"/>
</dbReference>
<dbReference type="GO" id="GO:0016559">
    <property type="term" value="P:peroxisome fission"/>
    <property type="evidence" value="ECO:0007669"/>
    <property type="project" value="TreeGrafter"/>
</dbReference>
<dbReference type="Gene3D" id="1.25.40.10">
    <property type="entry name" value="Tetratricopeptide repeat domain"/>
    <property type="match status" value="1"/>
</dbReference>
<name>A0AAF0TIV6_SOLVR</name>
<evidence type="ECO:0000256" key="1">
    <source>
        <dbReference type="ARBA" id="ARBA00004572"/>
    </source>
</evidence>
<keyword evidence="4" id="KW-1000">Mitochondrion outer membrane</keyword>
<dbReference type="GO" id="GO:0000266">
    <property type="term" value="P:mitochondrial fission"/>
    <property type="evidence" value="ECO:0007669"/>
    <property type="project" value="InterPro"/>
</dbReference>
<accession>A0AAF0TIV6</accession>
<dbReference type="SUPFAM" id="SSF48452">
    <property type="entry name" value="TPR-like"/>
    <property type="match status" value="1"/>
</dbReference>
<keyword evidence="5" id="KW-0472">Membrane</keyword>
<dbReference type="GO" id="GO:0005778">
    <property type="term" value="C:peroxisomal membrane"/>
    <property type="evidence" value="ECO:0007669"/>
    <property type="project" value="TreeGrafter"/>
</dbReference>
<comment type="subcellular location">
    <subcellularLocation>
        <location evidence="1">Mitochondrion outer membrane</location>
        <topology evidence="1">Single-pass membrane protein</topology>
    </subcellularLocation>
</comment>
<keyword evidence="3" id="KW-0812">Transmembrane</keyword>
<dbReference type="Pfam" id="PF14852">
    <property type="entry name" value="Fis1_TPR_N"/>
    <property type="match status" value="1"/>
</dbReference>
<keyword evidence="6" id="KW-0496">Mitochondrion</keyword>